<reference evidence="2" key="1">
    <citation type="submission" date="2011-08" db="EMBL/GenBank/DDBJ databases">
        <authorList>
            <person name="Rombauts S."/>
        </authorList>
    </citation>
    <scope>NUCLEOTIDE SEQUENCE</scope>
    <source>
        <strain evidence="2">London</strain>
    </source>
</reference>
<proteinExistence type="predicted"/>
<keyword evidence="2" id="KW-1185">Reference proteome</keyword>
<name>T1JZ15_TETUR</name>
<dbReference type="Proteomes" id="UP000015104">
    <property type="component" value="Unassembled WGS sequence"/>
</dbReference>
<evidence type="ECO:0000313" key="2">
    <source>
        <dbReference type="Proteomes" id="UP000015104"/>
    </source>
</evidence>
<dbReference type="HOGENOM" id="CLU_2657627_0_0_1"/>
<accession>T1JZ15</accession>
<reference evidence="1" key="2">
    <citation type="submission" date="2015-06" db="UniProtKB">
        <authorList>
            <consortium name="EnsemblMetazoa"/>
        </authorList>
    </citation>
    <scope>IDENTIFICATION</scope>
</reference>
<protein>
    <submittedName>
        <fullName evidence="1">Uncharacterized protein</fullName>
    </submittedName>
</protein>
<evidence type="ECO:0000313" key="1">
    <source>
        <dbReference type="EnsemblMetazoa" id="tetur03g02310.1"/>
    </source>
</evidence>
<dbReference type="EMBL" id="CAEY01001113">
    <property type="status" value="NOT_ANNOTATED_CDS"/>
    <property type="molecule type" value="Genomic_DNA"/>
</dbReference>
<organism evidence="1 2">
    <name type="scientific">Tetranychus urticae</name>
    <name type="common">Two-spotted spider mite</name>
    <dbReference type="NCBI Taxonomy" id="32264"/>
    <lineage>
        <taxon>Eukaryota</taxon>
        <taxon>Metazoa</taxon>
        <taxon>Ecdysozoa</taxon>
        <taxon>Arthropoda</taxon>
        <taxon>Chelicerata</taxon>
        <taxon>Arachnida</taxon>
        <taxon>Acari</taxon>
        <taxon>Acariformes</taxon>
        <taxon>Trombidiformes</taxon>
        <taxon>Prostigmata</taxon>
        <taxon>Eleutherengona</taxon>
        <taxon>Raphignathae</taxon>
        <taxon>Tetranychoidea</taxon>
        <taxon>Tetranychidae</taxon>
        <taxon>Tetranychus</taxon>
    </lineage>
</organism>
<dbReference type="AlphaFoldDB" id="T1JZ15"/>
<sequence length="76" mass="8813">MSQTCRQRAKSVIQYHEAKRILLSFVNNCYQQLSTFCQEKKINQQDCSVSCCEIGKVVYGKEKFSMFQFGSMLSKV</sequence>
<dbReference type="EnsemblMetazoa" id="tetur03g02310.1">
    <property type="protein sequence ID" value="tetur03g02310.1"/>
    <property type="gene ID" value="tetur03g02310"/>
</dbReference>